<dbReference type="AlphaFoldDB" id="A0A5B8R964"/>
<accession>A0A5B8R964</accession>
<dbReference type="InterPro" id="IPR029058">
    <property type="entry name" value="AB_hydrolase_fold"/>
</dbReference>
<dbReference type="InterPro" id="IPR000639">
    <property type="entry name" value="Epox_hydrolase-like"/>
</dbReference>
<gene>
    <name evidence="3" type="primary">ybfF</name>
    <name evidence="3" type="ORF">KBTEX_00315</name>
</gene>
<evidence type="ECO:0000256" key="1">
    <source>
        <dbReference type="ARBA" id="ARBA00022801"/>
    </source>
</evidence>
<dbReference type="PRINTS" id="PR00412">
    <property type="entry name" value="EPOXHYDRLASE"/>
</dbReference>
<dbReference type="SUPFAM" id="SSF53474">
    <property type="entry name" value="alpha/beta-Hydrolases"/>
    <property type="match status" value="1"/>
</dbReference>
<feature type="domain" description="AB hydrolase-1" evidence="2">
    <location>
        <begin position="18"/>
        <end position="246"/>
    </location>
</feature>
<protein>
    <submittedName>
        <fullName evidence="3">Esterase YbfF</fullName>
        <ecNumber evidence="3">3.1.-.-</ecNumber>
    </submittedName>
</protein>
<dbReference type="InterPro" id="IPR000073">
    <property type="entry name" value="AB_hydrolase_1"/>
</dbReference>
<dbReference type="PRINTS" id="PR00111">
    <property type="entry name" value="ABHYDROLASE"/>
</dbReference>
<keyword evidence="1 3" id="KW-0378">Hydrolase</keyword>
<dbReference type="EC" id="3.1.-.-" evidence="3"/>
<proteinExistence type="predicted"/>
<dbReference type="Pfam" id="PF00561">
    <property type="entry name" value="Abhydrolase_1"/>
    <property type="match status" value="1"/>
</dbReference>
<reference evidence="3" key="1">
    <citation type="submission" date="2019-06" db="EMBL/GenBank/DDBJ databases">
        <authorList>
            <person name="Murdoch R.W."/>
            <person name="Fathepure B."/>
        </authorList>
    </citation>
    <scope>NUCLEOTIDE SEQUENCE</scope>
</reference>
<evidence type="ECO:0000259" key="2">
    <source>
        <dbReference type="Pfam" id="PF00561"/>
    </source>
</evidence>
<dbReference type="PANTHER" id="PTHR46118">
    <property type="entry name" value="PROTEIN ABHD11"/>
    <property type="match status" value="1"/>
</dbReference>
<dbReference type="PANTHER" id="PTHR46118:SF4">
    <property type="entry name" value="PROTEIN ABHD11"/>
    <property type="match status" value="1"/>
</dbReference>
<name>A0A5B8R964_9ZZZZ</name>
<sequence length="261" mass="28591">MNDDIIELHREVSGEGAPLVLLHGLYGSGANWRRYARRWSRDHRVIVPDLRNHGRSPHSGRMDYPAMAADVARMLEAETEGPAVVLGHSMGGKVAMALALTRPALVRGLIVADIAPVAYADNDHDAIIAAMQAVELADVGSRSDADRQLAARIDSQAIRQFLLTNLERADGGWDWRLPLAILRRALPDILGWPALDGRWDGPALFVHGGRSPYVDDDGRRAIAGYFPNHEVETLPEAGHWLHVEAPEAFTGAVEGYLADRL</sequence>
<evidence type="ECO:0000313" key="3">
    <source>
        <dbReference type="EMBL" id="QEA04014.1"/>
    </source>
</evidence>
<dbReference type="EMBL" id="MN079078">
    <property type="protein sequence ID" value="QEA04014.1"/>
    <property type="molecule type" value="Genomic_DNA"/>
</dbReference>
<dbReference type="GO" id="GO:0016787">
    <property type="term" value="F:hydrolase activity"/>
    <property type="evidence" value="ECO:0007669"/>
    <property type="project" value="UniProtKB-KW"/>
</dbReference>
<dbReference type="Gene3D" id="3.40.50.1820">
    <property type="entry name" value="alpha/beta hydrolase"/>
    <property type="match status" value="1"/>
</dbReference>
<organism evidence="3">
    <name type="scientific">uncultured organism</name>
    <dbReference type="NCBI Taxonomy" id="155900"/>
    <lineage>
        <taxon>unclassified sequences</taxon>
        <taxon>environmental samples</taxon>
    </lineage>
</organism>